<feature type="non-terminal residue" evidence="1">
    <location>
        <position position="1"/>
    </location>
</feature>
<evidence type="ECO:0000313" key="1">
    <source>
        <dbReference type="EMBL" id="KAJ7759713.1"/>
    </source>
</evidence>
<dbReference type="Gene3D" id="3.40.50.300">
    <property type="entry name" value="P-loop containing nucleotide triphosphate hydrolases"/>
    <property type="match status" value="1"/>
</dbReference>
<proteinExistence type="predicted"/>
<evidence type="ECO:0000313" key="2">
    <source>
        <dbReference type="Proteomes" id="UP001215280"/>
    </source>
</evidence>
<keyword evidence="2" id="KW-1185">Reference proteome</keyword>
<comment type="caution">
    <text evidence="1">The sequence shown here is derived from an EMBL/GenBank/DDBJ whole genome shotgun (WGS) entry which is preliminary data.</text>
</comment>
<dbReference type="AlphaFoldDB" id="A0AAD7J8Y8"/>
<gene>
    <name evidence="1" type="ORF">DFH07DRAFT_723286</name>
</gene>
<sequence length="67" mass="7586">LNEEQAHAFRIIARHSLLNRPEQLRMLLTGPGGIGKSRVIDTLRDFFILRGQSRRLHLCAYTGGASR</sequence>
<accession>A0AAD7J8Y8</accession>
<dbReference type="EMBL" id="JARJLG010000051">
    <property type="protein sequence ID" value="KAJ7759713.1"/>
    <property type="molecule type" value="Genomic_DNA"/>
</dbReference>
<dbReference type="InterPro" id="IPR027417">
    <property type="entry name" value="P-loop_NTPase"/>
</dbReference>
<protein>
    <recommendedName>
        <fullName evidence="3">ATP-dependent DNA helicase</fullName>
    </recommendedName>
</protein>
<evidence type="ECO:0008006" key="3">
    <source>
        <dbReference type="Google" id="ProtNLM"/>
    </source>
</evidence>
<dbReference type="Proteomes" id="UP001215280">
    <property type="component" value="Unassembled WGS sequence"/>
</dbReference>
<organism evidence="1 2">
    <name type="scientific">Mycena maculata</name>
    <dbReference type="NCBI Taxonomy" id="230809"/>
    <lineage>
        <taxon>Eukaryota</taxon>
        <taxon>Fungi</taxon>
        <taxon>Dikarya</taxon>
        <taxon>Basidiomycota</taxon>
        <taxon>Agaricomycotina</taxon>
        <taxon>Agaricomycetes</taxon>
        <taxon>Agaricomycetidae</taxon>
        <taxon>Agaricales</taxon>
        <taxon>Marasmiineae</taxon>
        <taxon>Mycenaceae</taxon>
        <taxon>Mycena</taxon>
    </lineage>
</organism>
<reference evidence="1" key="1">
    <citation type="submission" date="2023-03" db="EMBL/GenBank/DDBJ databases">
        <title>Massive genome expansion in bonnet fungi (Mycena s.s.) driven by repeated elements and novel gene families across ecological guilds.</title>
        <authorList>
            <consortium name="Lawrence Berkeley National Laboratory"/>
            <person name="Harder C.B."/>
            <person name="Miyauchi S."/>
            <person name="Viragh M."/>
            <person name="Kuo A."/>
            <person name="Thoen E."/>
            <person name="Andreopoulos B."/>
            <person name="Lu D."/>
            <person name="Skrede I."/>
            <person name="Drula E."/>
            <person name="Henrissat B."/>
            <person name="Morin E."/>
            <person name="Kohler A."/>
            <person name="Barry K."/>
            <person name="LaButti K."/>
            <person name="Morin E."/>
            <person name="Salamov A."/>
            <person name="Lipzen A."/>
            <person name="Mereny Z."/>
            <person name="Hegedus B."/>
            <person name="Baldrian P."/>
            <person name="Stursova M."/>
            <person name="Weitz H."/>
            <person name="Taylor A."/>
            <person name="Grigoriev I.V."/>
            <person name="Nagy L.G."/>
            <person name="Martin F."/>
            <person name="Kauserud H."/>
        </authorList>
    </citation>
    <scope>NUCLEOTIDE SEQUENCE</scope>
    <source>
        <strain evidence="1">CBHHK188m</strain>
    </source>
</reference>
<feature type="non-terminal residue" evidence="1">
    <location>
        <position position="67"/>
    </location>
</feature>
<name>A0AAD7J8Y8_9AGAR</name>